<reference evidence="2" key="2">
    <citation type="journal article" date="2020" name="Nat. Commun.">
        <title>Large-scale genome sequencing of mycorrhizal fungi provides insights into the early evolution of symbiotic traits.</title>
        <authorList>
            <person name="Miyauchi S."/>
            <person name="Kiss E."/>
            <person name="Kuo A."/>
            <person name="Drula E."/>
            <person name="Kohler A."/>
            <person name="Sanchez-Garcia M."/>
            <person name="Morin E."/>
            <person name="Andreopoulos B."/>
            <person name="Barry K.W."/>
            <person name="Bonito G."/>
            <person name="Buee M."/>
            <person name="Carver A."/>
            <person name="Chen C."/>
            <person name="Cichocki N."/>
            <person name="Clum A."/>
            <person name="Culley D."/>
            <person name="Crous P.W."/>
            <person name="Fauchery L."/>
            <person name="Girlanda M."/>
            <person name="Hayes R.D."/>
            <person name="Keri Z."/>
            <person name="LaButti K."/>
            <person name="Lipzen A."/>
            <person name="Lombard V."/>
            <person name="Magnuson J."/>
            <person name="Maillard F."/>
            <person name="Murat C."/>
            <person name="Nolan M."/>
            <person name="Ohm R.A."/>
            <person name="Pangilinan J."/>
            <person name="Pereira M.F."/>
            <person name="Perotto S."/>
            <person name="Peter M."/>
            <person name="Pfister S."/>
            <person name="Riley R."/>
            <person name="Sitrit Y."/>
            <person name="Stielow J.B."/>
            <person name="Szollosi G."/>
            <person name="Zifcakova L."/>
            <person name="Stursova M."/>
            <person name="Spatafora J.W."/>
            <person name="Tedersoo L."/>
            <person name="Vaario L.M."/>
            <person name="Yamada A."/>
            <person name="Yan M."/>
            <person name="Wang P."/>
            <person name="Xu J."/>
            <person name="Bruns T."/>
            <person name="Baldrian P."/>
            <person name="Vilgalys R."/>
            <person name="Dunand C."/>
            <person name="Henrissat B."/>
            <person name="Grigoriev I.V."/>
            <person name="Hibbett D."/>
            <person name="Nagy L.G."/>
            <person name="Martin F.M."/>
        </authorList>
    </citation>
    <scope>NUCLEOTIDE SEQUENCE</scope>
    <source>
        <strain evidence="2">BED1</strain>
    </source>
</reference>
<protein>
    <submittedName>
        <fullName evidence="2">Uncharacterized protein</fullName>
    </submittedName>
</protein>
<proteinExistence type="predicted"/>
<feature type="compositionally biased region" description="Polar residues" evidence="1">
    <location>
        <begin position="23"/>
        <end position="32"/>
    </location>
</feature>
<evidence type="ECO:0000313" key="3">
    <source>
        <dbReference type="Proteomes" id="UP001194468"/>
    </source>
</evidence>
<evidence type="ECO:0000313" key="2">
    <source>
        <dbReference type="EMBL" id="KAF8414418.1"/>
    </source>
</evidence>
<feature type="compositionally biased region" description="Basic and acidic residues" evidence="1">
    <location>
        <begin position="33"/>
        <end position="50"/>
    </location>
</feature>
<dbReference type="AlphaFoldDB" id="A0AAD4B9P7"/>
<reference evidence="2" key="1">
    <citation type="submission" date="2019-10" db="EMBL/GenBank/DDBJ databases">
        <authorList>
            <consortium name="DOE Joint Genome Institute"/>
            <person name="Kuo A."/>
            <person name="Miyauchi S."/>
            <person name="Kiss E."/>
            <person name="Drula E."/>
            <person name="Kohler A."/>
            <person name="Sanchez-Garcia M."/>
            <person name="Andreopoulos B."/>
            <person name="Barry K.W."/>
            <person name="Bonito G."/>
            <person name="Buee M."/>
            <person name="Carver A."/>
            <person name="Chen C."/>
            <person name="Cichocki N."/>
            <person name="Clum A."/>
            <person name="Culley D."/>
            <person name="Crous P.W."/>
            <person name="Fauchery L."/>
            <person name="Girlanda M."/>
            <person name="Hayes R."/>
            <person name="Keri Z."/>
            <person name="LaButti K."/>
            <person name="Lipzen A."/>
            <person name="Lombard V."/>
            <person name="Magnuson J."/>
            <person name="Maillard F."/>
            <person name="Morin E."/>
            <person name="Murat C."/>
            <person name="Nolan M."/>
            <person name="Ohm R."/>
            <person name="Pangilinan J."/>
            <person name="Pereira M."/>
            <person name="Perotto S."/>
            <person name="Peter M."/>
            <person name="Riley R."/>
            <person name="Sitrit Y."/>
            <person name="Stielow B."/>
            <person name="Szollosi G."/>
            <person name="Zifcakova L."/>
            <person name="Stursova M."/>
            <person name="Spatafora J.W."/>
            <person name="Tedersoo L."/>
            <person name="Vaario L.-M."/>
            <person name="Yamada A."/>
            <person name="Yan M."/>
            <person name="Wang P."/>
            <person name="Xu J."/>
            <person name="Bruns T."/>
            <person name="Baldrian P."/>
            <person name="Vilgalys R."/>
            <person name="Henrissat B."/>
            <person name="Grigoriev I.V."/>
            <person name="Hibbett D."/>
            <person name="Nagy L.G."/>
            <person name="Martin F.M."/>
        </authorList>
    </citation>
    <scope>NUCLEOTIDE SEQUENCE</scope>
    <source>
        <strain evidence="2">BED1</strain>
    </source>
</reference>
<comment type="caution">
    <text evidence="2">The sequence shown here is derived from an EMBL/GenBank/DDBJ whole genome shotgun (WGS) entry which is preliminary data.</text>
</comment>
<keyword evidence="3" id="KW-1185">Reference proteome</keyword>
<gene>
    <name evidence="2" type="ORF">L210DRAFT_3592919</name>
</gene>
<dbReference type="EMBL" id="WHUW01000536">
    <property type="protein sequence ID" value="KAF8414418.1"/>
    <property type="molecule type" value="Genomic_DNA"/>
</dbReference>
<name>A0AAD4B9P7_BOLED</name>
<feature type="compositionally biased region" description="Low complexity" evidence="1">
    <location>
        <begin position="11"/>
        <end position="20"/>
    </location>
</feature>
<feature type="region of interest" description="Disordered" evidence="1">
    <location>
        <begin position="1"/>
        <end position="54"/>
    </location>
</feature>
<sequence>MSPVQQDVLMPPLSSPSAPSGDQGLTTTSDKLTATKEHEFPYRPLKDQRVGHARRISVNIKKHVRVNSG</sequence>
<evidence type="ECO:0000256" key="1">
    <source>
        <dbReference type="SAM" id="MobiDB-lite"/>
    </source>
</evidence>
<dbReference type="Proteomes" id="UP001194468">
    <property type="component" value="Unassembled WGS sequence"/>
</dbReference>
<organism evidence="2 3">
    <name type="scientific">Boletus edulis BED1</name>
    <dbReference type="NCBI Taxonomy" id="1328754"/>
    <lineage>
        <taxon>Eukaryota</taxon>
        <taxon>Fungi</taxon>
        <taxon>Dikarya</taxon>
        <taxon>Basidiomycota</taxon>
        <taxon>Agaricomycotina</taxon>
        <taxon>Agaricomycetes</taxon>
        <taxon>Agaricomycetidae</taxon>
        <taxon>Boletales</taxon>
        <taxon>Boletineae</taxon>
        <taxon>Boletaceae</taxon>
        <taxon>Boletoideae</taxon>
        <taxon>Boletus</taxon>
    </lineage>
</organism>
<accession>A0AAD4B9P7</accession>